<dbReference type="AlphaFoldDB" id="A0A395N8I2"/>
<proteinExistence type="predicted"/>
<evidence type="ECO:0000256" key="1">
    <source>
        <dbReference type="SAM" id="Phobius"/>
    </source>
</evidence>
<keyword evidence="1" id="KW-0472">Membrane</keyword>
<reference evidence="2 3" key="1">
    <citation type="journal article" date="2018" name="PLoS Pathog.">
        <title>Evolution of structural diversity of trichothecenes, a family of toxins produced by plant pathogenic and entomopathogenic fungi.</title>
        <authorList>
            <person name="Proctor R.H."/>
            <person name="McCormick S.P."/>
            <person name="Kim H.S."/>
            <person name="Cardoza R.E."/>
            <person name="Stanley A.M."/>
            <person name="Lindo L."/>
            <person name="Kelly A."/>
            <person name="Brown D.W."/>
            <person name="Lee T."/>
            <person name="Vaughan M.M."/>
            <person name="Alexander N.J."/>
            <person name="Busman M."/>
            <person name="Gutierrez S."/>
        </authorList>
    </citation>
    <scope>NUCLEOTIDE SEQUENCE [LARGE SCALE GENOMIC DNA]</scope>
    <source>
        <strain evidence="2 3">IBT 40837</strain>
    </source>
</reference>
<feature type="transmembrane region" description="Helical" evidence="1">
    <location>
        <begin position="15"/>
        <end position="35"/>
    </location>
</feature>
<accession>A0A395N8I2</accession>
<evidence type="ECO:0000313" key="2">
    <source>
        <dbReference type="EMBL" id="RFU72319.1"/>
    </source>
</evidence>
<keyword evidence="1" id="KW-0812">Transmembrane</keyword>
<dbReference type="Proteomes" id="UP000266272">
    <property type="component" value="Unassembled WGS sequence"/>
</dbReference>
<comment type="caution">
    <text evidence="2">The sequence shown here is derived from an EMBL/GenBank/DDBJ whole genome shotgun (WGS) entry which is preliminary data.</text>
</comment>
<gene>
    <name evidence="2" type="ORF">TARUN_9941</name>
</gene>
<dbReference type="EMBL" id="PXOA01000888">
    <property type="protein sequence ID" value="RFU72319.1"/>
    <property type="molecule type" value="Genomic_DNA"/>
</dbReference>
<keyword evidence="3" id="KW-1185">Reference proteome</keyword>
<sequence length="112" mass="12658">MADPGHLSPTSADKLGSRPAAGLPVFLLKALLVWLRRDTSIRSYIAGHQRFCFPRDEIPAAAHEMQALSTTLRIWPRRTTTGRLTVCWYYYWSYGDPNGLGVRPRNVSRIVS</sequence>
<name>A0A395N8I2_TRIAR</name>
<organism evidence="2 3">
    <name type="scientific">Trichoderma arundinaceum</name>
    <dbReference type="NCBI Taxonomy" id="490622"/>
    <lineage>
        <taxon>Eukaryota</taxon>
        <taxon>Fungi</taxon>
        <taxon>Dikarya</taxon>
        <taxon>Ascomycota</taxon>
        <taxon>Pezizomycotina</taxon>
        <taxon>Sordariomycetes</taxon>
        <taxon>Hypocreomycetidae</taxon>
        <taxon>Hypocreales</taxon>
        <taxon>Hypocreaceae</taxon>
        <taxon>Trichoderma</taxon>
    </lineage>
</organism>
<evidence type="ECO:0000313" key="3">
    <source>
        <dbReference type="Proteomes" id="UP000266272"/>
    </source>
</evidence>
<protein>
    <submittedName>
        <fullName evidence="2">Uncharacterized protein</fullName>
    </submittedName>
</protein>
<keyword evidence="1" id="KW-1133">Transmembrane helix</keyword>